<feature type="compositionally biased region" description="Basic and acidic residues" evidence="1">
    <location>
        <begin position="157"/>
        <end position="178"/>
    </location>
</feature>
<feature type="region of interest" description="Disordered" evidence="1">
    <location>
        <begin position="96"/>
        <end position="245"/>
    </location>
</feature>
<comment type="caution">
    <text evidence="2">The sequence shown here is derived from an EMBL/GenBank/DDBJ whole genome shotgun (WGS) entry which is preliminary data.</text>
</comment>
<dbReference type="Proteomes" id="UP000749559">
    <property type="component" value="Unassembled WGS sequence"/>
</dbReference>
<evidence type="ECO:0000256" key="1">
    <source>
        <dbReference type="SAM" id="MobiDB-lite"/>
    </source>
</evidence>
<accession>A0A8S4NLT1</accession>
<sequence>MEFVPEGESYSKVVQDLRSSWTALAGDFLPLAVAKMFQENLTIFTTKQDQPIINFSPNMGIQTSSPIKGQSPGYNLTYLAVTGHEHYDLSVPFHESTTSFSKKSTKPKEKQHVSPTNETFMENQSEKIEVIQDDKESTKQTEKQHVSPTNETFMEIQSERVEVIQGDKESTKPTEKQHVSPTNETFIENQSERVEVIQDDKESTKPTEKQHVSPTNETFMENQSERVEVIQDDKESTKPTEKQHV</sequence>
<keyword evidence="3" id="KW-1185">Reference proteome</keyword>
<feature type="compositionally biased region" description="Basic and acidic residues" evidence="1">
    <location>
        <begin position="124"/>
        <end position="145"/>
    </location>
</feature>
<evidence type="ECO:0000313" key="2">
    <source>
        <dbReference type="EMBL" id="CAH1782568.1"/>
    </source>
</evidence>
<name>A0A8S4NLT1_OWEFU</name>
<organism evidence="2 3">
    <name type="scientific">Owenia fusiformis</name>
    <name type="common">Polychaete worm</name>
    <dbReference type="NCBI Taxonomy" id="6347"/>
    <lineage>
        <taxon>Eukaryota</taxon>
        <taxon>Metazoa</taxon>
        <taxon>Spiralia</taxon>
        <taxon>Lophotrochozoa</taxon>
        <taxon>Annelida</taxon>
        <taxon>Polychaeta</taxon>
        <taxon>Sedentaria</taxon>
        <taxon>Canalipalpata</taxon>
        <taxon>Sabellida</taxon>
        <taxon>Oweniida</taxon>
        <taxon>Oweniidae</taxon>
        <taxon>Owenia</taxon>
    </lineage>
</organism>
<evidence type="ECO:0000313" key="3">
    <source>
        <dbReference type="Proteomes" id="UP000749559"/>
    </source>
</evidence>
<feature type="non-terminal residue" evidence="2">
    <location>
        <position position="245"/>
    </location>
</feature>
<feature type="compositionally biased region" description="Polar residues" evidence="1">
    <location>
        <begin position="113"/>
        <end position="123"/>
    </location>
</feature>
<proteinExistence type="predicted"/>
<reference evidence="2" key="1">
    <citation type="submission" date="2022-03" db="EMBL/GenBank/DDBJ databases">
        <authorList>
            <person name="Martin C."/>
        </authorList>
    </citation>
    <scope>NUCLEOTIDE SEQUENCE</scope>
</reference>
<feature type="compositionally biased region" description="Polar residues" evidence="1">
    <location>
        <begin position="212"/>
        <end position="222"/>
    </location>
</feature>
<gene>
    <name evidence="2" type="ORF">OFUS_LOCUS9001</name>
</gene>
<dbReference type="AlphaFoldDB" id="A0A8S4NLT1"/>
<feature type="compositionally biased region" description="Basic and acidic residues" evidence="1">
    <location>
        <begin position="190"/>
        <end position="211"/>
    </location>
</feature>
<feature type="compositionally biased region" description="Basic and acidic residues" evidence="1">
    <location>
        <begin position="223"/>
        <end position="245"/>
    </location>
</feature>
<dbReference type="EMBL" id="CAIIXF020000005">
    <property type="protein sequence ID" value="CAH1782568.1"/>
    <property type="molecule type" value="Genomic_DNA"/>
</dbReference>
<protein>
    <submittedName>
        <fullName evidence="2">Uncharacterized protein</fullName>
    </submittedName>
</protein>
<feature type="compositionally biased region" description="Polar residues" evidence="1">
    <location>
        <begin position="179"/>
        <end position="189"/>
    </location>
</feature>